<dbReference type="SUPFAM" id="SSF55781">
    <property type="entry name" value="GAF domain-like"/>
    <property type="match status" value="1"/>
</dbReference>
<comment type="catalytic activity">
    <reaction evidence="3">
        <text>2 GTP = 3',3'-c-di-GMP + 2 diphosphate</text>
        <dbReference type="Rhea" id="RHEA:24898"/>
        <dbReference type="ChEBI" id="CHEBI:33019"/>
        <dbReference type="ChEBI" id="CHEBI:37565"/>
        <dbReference type="ChEBI" id="CHEBI:58805"/>
        <dbReference type="EC" id="2.7.7.65"/>
    </reaction>
</comment>
<dbReference type="Proteomes" id="UP000232060">
    <property type="component" value="Unassembled WGS sequence"/>
</dbReference>
<dbReference type="RefSeq" id="WP_100860810.1">
    <property type="nucleotide sequence ID" value="NZ_PGCP01000026.1"/>
</dbReference>
<reference evidence="6 7" key="1">
    <citation type="submission" date="2017-11" db="EMBL/GenBank/DDBJ databases">
        <title>Draft genome sequence of environmental isolate Aeromonas lusitania sp. nov. MDC 2473.</title>
        <authorList>
            <person name="Colston S.M."/>
            <person name="Navarro A."/>
            <person name="Martinez-Murcia A.J."/>
            <person name="Graf J."/>
        </authorList>
    </citation>
    <scope>NUCLEOTIDE SEQUENCE [LARGE SCALE GENOMIC DNA]</scope>
    <source>
        <strain evidence="6 7">MDC 2473</strain>
    </source>
</reference>
<dbReference type="InterPro" id="IPR000160">
    <property type="entry name" value="GGDEF_dom"/>
</dbReference>
<protein>
    <recommendedName>
        <fullName evidence="2">diguanylate cyclase</fullName>
        <ecNumber evidence="2">2.7.7.65</ecNumber>
    </recommendedName>
</protein>
<dbReference type="GO" id="GO:0043709">
    <property type="term" value="P:cell adhesion involved in single-species biofilm formation"/>
    <property type="evidence" value="ECO:0007669"/>
    <property type="project" value="TreeGrafter"/>
</dbReference>
<dbReference type="CDD" id="cd01949">
    <property type="entry name" value="GGDEF"/>
    <property type="match status" value="1"/>
</dbReference>
<dbReference type="AlphaFoldDB" id="A0A2M8H6X1"/>
<dbReference type="GO" id="GO:0005886">
    <property type="term" value="C:plasma membrane"/>
    <property type="evidence" value="ECO:0007669"/>
    <property type="project" value="TreeGrafter"/>
</dbReference>
<dbReference type="EMBL" id="PGCP01000026">
    <property type="protein sequence ID" value="PJC92305.1"/>
    <property type="molecule type" value="Genomic_DNA"/>
</dbReference>
<sequence length="556" mass="63956">MQEWDPEHFTSFEQLCEVTLAAVREKTEAEQIYLWLRAPTPQLYCYRPELGLLCLHADALTSLALPISFIERSLALCQLLVEPVTAAEALWESVEPEAPRLRASFPLKRHQGLEAAVYLETRRRLDRLPRRHQQSIQLLMHYLAAELDGRRLASQVDLERDQRLHTQADLVRSQALQDAFLSMLQALHLVGVQLSRCDSEEQLLHDAVALARQELQFDRIAIFLIDADLKTMQGTWGTNEAGELVDERHFVSAIPEHPTVQEALRRKDYVLVLEDAPLYYEQQEVGRGWNAMVSLWDGTTPIGWIAADNLLWRRPLKAYQSEIFKQYAAVLSQLLIRQRTQATLERFNRELEQRVQERTRQLADTNRALEEANRRLSLLSLEDPLTGIANRRQWDITMEREWERARRHQGILAVLMIDVDEFKSYNDHFGHGKGDQCLQRVAALLQETERRRTNLVARYGGEEFVILLCAPQPGEAERLAEQIHQGLERLQIAHPASRVTEMLTVSIGFSYLIPSSDKGWQTLTEQADQALYHAKSRGRACTLAYRAQAEPLITPQ</sequence>
<dbReference type="NCBIfam" id="TIGR00254">
    <property type="entry name" value="GGDEF"/>
    <property type="match status" value="1"/>
</dbReference>
<dbReference type="PROSITE" id="PS50887">
    <property type="entry name" value="GGDEF"/>
    <property type="match status" value="1"/>
</dbReference>
<evidence type="ECO:0000256" key="1">
    <source>
        <dbReference type="ARBA" id="ARBA00001946"/>
    </source>
</evidence>
<dbReference type="SUPFAM" id="SSF55073">
    <property type="entry name" value="Nucleotide cyclase"/>
    <property type="match status" value="1"/>
</dbReference>
<dbReference type="Pfam" id="PF00990">
    <property type="entry name" value="GGDEF"/>
    <property type="match status" value="1"/>
</dbReference>
<name>A0A2M8H6X1_9GAMM</name>
<dbReference type="Gene3D" id="3.30.70.270">
    <property type="match status" value="1"/>
</dbReference>
<proteinExistence type="predicted"/>
<comment type="caution">
    <text evidence="6">The sequence shown here is derived from an EMBL/GenBank/DDBJ whole genome shotgun (WGS) entry which is preliminary data.</text>
</comment>
<comment type="cofactor">
    <cofactor evidence="1">
        <name>Mg(2+)</name>
        <dbReference type="ChEBI" id="CHEBI:18420"/>
    </cofactor>
</comment>
<evidence type="ECO:0000256" key="3">
    <source>
        <dbReference type="ARBA" id="ARBA00034247"/>
    </source>
</evidence>
<keyword evidence="4" id="KW-0175">Coiled coil</keyword>
<gene>
    <name evidence="6" type="ORF">CUC44_15635</name>
</gene>
<dbReference type="SMR" id="A0A2M8H6X1"/>
<dbReference type="InterPro" id="IPR029016">
    <property type="entry name" value="GAF-like_dom_sf"/>
</dbReference>
<evidence type="ECO:0000256" key="2">
    <source>
        <dbReference type="ARBA" id="ARBA00012528"/>
    </source>
</evidence>
<dbReference type="GO" id="GO:1902201">
    <property type="term" value="P:negative regulation of bacterial-type flagellum-dependent cell motility"/>
    <property type="evidence" value="ECO:0007669"/>
    <property type="project" value="TreeGrafter"/>
</dbReference>
<dbReference type="FunFam" id="3.30.70.270:FF:000001">
    <property type="entry name" value="Diguanylate cyclase domain protein"/>
    <property type="match status" value="1"/>
</dbReference>
<dbReference type="InterPro" id="IPR043128">
    <property type="entry name" value="Rev_trsase/Diguanyl_cyclase"/>
</dbReference>
<evidence type="ECO:0000313" key="6">
    <source>
        <dbReference type="EMBL" id="PJC92305.1"/>
    </source>
</evidence>
<evidence type="ECO:0000259" key="5">
    <source>
        <dbReference type="PROSITE" id="PS50887"/>
    </source>
</evidence>
<keyword evidence="7" id="KW-1185">Reference proteome</keyword>
<evidence type="ECO:0000256" key="4">
    <source>
        <dbReference type="SAM" id="Coils"/>
    </source>
</evidence>
<dbReference type="GO" id="GO:0052621">
    <property type="term" value="F:diguanylate cyclase activity"/>
    <property type="evidence" value="ECO:0007669"/>
    <property type="project" value="UniProtKB-EC"/>
</dbReference>
<dbReference type="Gene3D" id="3.30.450.40">
    <property type="match status" value="1"/>
</dbReference>
<evidence type="ECO:0000313" key="7">
    <source>
        <dbReference type="Proteomes" id="UP000232060"/>
    </source>
</evidence>
<dbReference type="PANTHER" id="PTHR45138:SF9">
    <property type="entry name" value="DIGUANYLATE CYCLASE DGCM-RELATED"/>
    <property type="match status" value="1"/>
</dbReference>
<accession>A0A2M8H6X1</accession>
<dbReference type="SMART" id="SM00267">
    <property type="entry name" value="GGDEF"/>
    <property type="match status" value="1"/>
</dbReference>
<feature type="coiled-coil region" evidence="4">
    <location>
        <begin position="337"/>
        <end position="382"/>
    </location>
</feature>
<dbReference type="PANTHER" id="PTHR45138">
    <property type="entry name" value="REGULATORY COMPONENTS OF SENSORY TRANSDUCTION SYSTEM"/>
    <property type="match status" value="1"/>
</dbReference>
<dbReference type="InterPro" id="IPR029787">
    <property type="entry name" value="Nucleotide_cyclase"/>
</dbReference>
<organism evidence="6 7">
    <name type="scientific">Aeromonas lusitana</name>
    <dbReference type="NCBI Taxonomy" id="931529"/>
    <lineage>
        <taxon>Bacteria</taxon>
        <taxon>Pseudomonadati</taxon>
        <taxon>Pseudomonadota</taxon>
        <taxon>Gammaproteobacteria</taxon>
        <taxon>Aeromonadales</taxon>
        <taxon>Aeromonadaceae</taxon>
        <taxon>Aeromonas</taxon>
    </lineage>
</organism>
<dbReference type="InterPro" id="IPR050469">
    <property type="entry name" value="Diguanylate_Cyclase"/>
</dbReference>
<dbReference type="OrthoDB" id="9803824at2"/>
<feature type="domain" description="GGDEF" evidence="5">
    <location>
        <begin position="410"/>
        <end position="547"/>
    </location>
</feature>
<dbReference type="EC" id="2.7.7.65" evidence="2"/>